<comment type="caution">
    <text evidence="5">The sequence shown here is derived from an EMBL/GenBank/DDBJ whole genome shotgun (WGS) entry which is preliminary data.</text>
</comment>
<dbReference type="PANTHER" id="PTHR16983:SF13">
    <property type="entry name" value="LYMPHOCYTE ANTIGEN 6E"/>
    <property type="match status" value="1"/>
</dbReference>
<feature type="compositionally biased region" description="Polar residues" evidence="2">
    <location>
        <begin position="120"/>
        <end position="130"/>
    </location>
</feature>
<dbReference type="InterPro" id="IPR035076">
    <property type="entry name" value="Toxin/TOLIP"/>
</dbReference>
<dbReference type="FunFam" id="2.10.60.10:FF:000003">
    <property type="entry name" value="lymphocyte antigen 6E isoform X1"/>
    <property type="match status" value="1"/>
</dbReference>
<evidence type="ECO:0000256" key="3">
    <source>
        <dbReference type="SAM" id="SignalP"/>
    </source>
</evidence>
<evidence type="ECO:0000256" key="1">
    <source>
        <dbReference type="ARBA" id="ARBA00022729"/>
    </source>
</evidence>
<organism evidence="5 6">
    <name type="scientific">Pleurodeles waltl</name>
    <name type="common">Iberian ribbed newt</name>
    <dbReference type="NCBI Taxonomy" id="8319"/>
    <lineage>
        <taxon>Eukaryota</taxon>
        <taxon>Metazoa</taxon>
        <taxon>Chordata</taxon>
        <taxon>Craniata</taxon>
        <taxon>Vertebrata</taxon>
        <taxon>Euteleostomi</taxon>
        <taxon>Amphibia</taxon>
        <taxon>Batrachia</taxon>
        <taxon>Caudata</taxon>
        <taxon>Salamandroidea</taxon>
        <taxon>Salamandridae</taxon>
        <taxon>Pleurodelinae</taxon>
        <taxon>Pleurodeles</taxon>
    </lineage>
</organism>
<gene>
    <name evidence="5" type="ORF">NDU88_005113</name>
</gene>
<accession>A0AAV7V319</accession>
<keyword evidence="1 3" id="KW-0732">Signal</keyword>
<dbReference type="InterPro" id="IPR051110">
    <property type="entry name" value="Ly-6/neurotoxin-like_GPI-ap"/>
</dbReference>
<dbReference type="Proteomes" id="UP001066276">
    <property type="component" value="Chromosome 2_2"/>
</dbReference>
<dbReference type="PROSITE" id="PS00983">
    <property type="entry name" value="LY6_UPAR"/>
    <property type="match status" value="1"/>
</dbReference>
<dbReference type="EMBL" id="JANPWB010000004">
    <property type="protein sequence ID" value="KAJ1195845.1"/>
    <property type="molecule type" value="Genomic_DNA"/>
</dbReference>
<name>A0AAV7V319_PLEWA</name>
<reference evidence="5" key="1">
    <citation type="journal article" date="2022" name="bioRxiv">
        <title>Sequencing and chromosome-scale assembly of the giantPleurodeles waltlgenome.</title>
        <authorList>
            <person name="Brown T."/>
            <person name="Elewa A."/>
            <person name="Iarovenko S."/>
            <person name="Subramanian E."/>
            <person name="Araus A.J."/>
            <person name="Petzold A."/>
            <person name="Susuki M."/>
            <person name="Suzuki K.-i.T."/>
            <person name="Hayashi T."/>
            <person name="Toyoda A."/>
            <person name="Oliveira C."/>
            <person name="Osipova E."/>
            <person name="Leigh N.D."/>
            <person name="Simon A."/>
            <person name="Yun M.H."/>
        </authorList>
    </citation>
    <scope>NUCLEOTIDE SEQUENCE</scope>
    <source>
        <strain evidence="5">20211129_DDA</strain>
        <tissue evidence="5">Liver</tissue>
    </source>
</reference>
<dbReference type="SUPFAM" id="SSF57302">
    <property type="entry name" value="Snake toxin-like"/>
    <property type="match status" value="1"/>
</dbReference>
<dbReference type="Pfam" id="PF00087">
    <property type="entry name" value="Toxin_TOLIP"/>
    <property type="match status" value="1"/>
</dbReference>
<evidence type="ECO:0000256" key="2">
    <source>
        <dbReference type="SAM" id="MobiDB-lite"/>
    </source>
</evidence>
<feature type="signal peptide" evidence="3">
    <location>
        <begin position="1"/>
        <end position="20"/>
    </location>
</feature>
<dbReference type="InterPro" id="IPR045860">
    <property type="entry name" value="Snake_toxin-like_sf"/>
</dbReference>
<keyword evidence="6" id="KW-1185">Reference proteome</keyword>
<evidence type="ECO:0000259" key="4">
    <source>
        <dbReference type="Pfam" id="PF00087"/>
    </source>
</evidence>
<feature type="region of interest" description="Disordered" evidence="2">
    <location>
        <begin position="116"/>
        <end position="137"/>
    </location>
</feature>
<evidence type="ECO:0000313" key="6">
    <source>
        <dbReference type="Proteomes" id="UP001066276"/>
    </source>
</evidence>
<dbReference type="InterPro" id="IPR018363">
    <property type="entry name" value="CD59_antigen_CS"/>
</dbReference>
<dbReference type="AlphaFoldDB" id="A0AAV7V319"/>
<proteinExistence type="predicted"/>
<sequence length="137" mass="14598">MQAVVPSLLAAALLLGTVDSLRCYTCLTQTSNAECLKPADCPTGNFFCETFISKNPHGVSVISKTCQSLCHEASDALSSTTCCKTDLCNESGANKLGCKHCGELCVSLSMLRERQDPGAEQSQSQRTSISHKPPLKV</sequence>
<protein>
    <recommendedName>
        <fullName evidence="4">Snake toxin/toxin-like domain-containing protein</fullName>
    </recommendedName>
</protein>
<evidence type="ECO:0000313" key="5">
    <source>
        <dbReference type="EMBL" id="KAJ1195845.1"/>
    </source>
</evidence>
<dbReference type="PANTHER" id="PTHR16983">
    <property type="entry name" value="UPAR/LY6 DOMAIN-CONTAINING PROTEIN"/>
    <property type="match status" value="1"/>
</dbReference>
<feature type="chain" id="PRO_5044000944" description="Snake toxin/toxin-like domain-containing protein" evidence="3">
    <location>
        <begin position="21"/>
        <end position="137"/>
    </location>
</feature>
<dbReference type="Gene3D" id="2.10.60.10">
    <property type="entry name" value="CD59"/>
    <property type="match status" value="1"/>
</dbReference>
<dbReference type="GO" id="GO:0005886">
    <property type="term" value="C:plasma membrane"/>
    <property type="evidence" value="ECO:0007669"/>
    <property type="project" value="TreeGrafter"/>
</dbReference>
<feature type="domain" description="Snake toxin/toxin-like" evidence="4">
    <location>
        <begin position="21"/>
        <end position="89"/>
    </location>
</feature>